<evidence type="ECO:0000256" key="1">
    <source>
        <dbReference type="SAM" id="MobiDB-lite"/>
    </source>
</evidence>
<evidence type="ECO:0000313" key="3">
    <source>
        <dbReference type="Proteomes" id="UP001626550"/>
    </source>
</evidence>
<dbReference type="EMBL" id="JBJKFK010000540">
    <property type="protein sequence ID" value="KAL3316432.1"/>
    <property type="molecule type" value="Genomic_DNA"/>
</dbReference>
<accession>A0ABD2QB24</accession>
<feature type="region of interest" description="Disordered" evidence="1">
    <location>
        <begin position="97"/>
        <end position="130"/>
    </location>
</feature>
<protein>
    <submittedName>
        <fullName evidence="2">Uncharacterized protein</fullName>
    </submittedName>
</protein>
<dbReference type="AlphaFoldDB" id="A0ABD2QB24"/>
<evidence type="ECO:0000313" key="2">
    <source>
        <dbReference type="EMBL" id="KAL3316432.1"/>
    </source>
</evidence>
<comment type="caution">
    <text evidence="2">The sequence shown here is derived from an EMBL/GenBank/DDBJ whole genome shotgun (WGS) entry which is preliminary data.</text>
</comment>
<gene>
    <name evidence="2" type="ORF">Ciccas_004920</name>
</gene>
<organism evidence="2 3">
    <name type="scientific">Cichlidogyrus casuarinus</name>
    <dbReference type="NCBI Taxonomy" id="1844966"/>
    <lineage>
        <taxon>Eukaryota</taxon>
        <taxon>Metazoa</taxon>
        <taxon>Spiralia</taxon>
        <taxon>Lophotrochozoa</taxon>
        <taxon>Platyhelminthes</taxon>
        <taxon>Monogenea</taxon>
        <taxon>Monopisthocotylea</taxon>
        <taxon>Dactylogyridea</taxon>
        <taxon>Ancyrocephalidae</taxon>
        <taxon>Cichlidogyrus</taxon>
    </lineage>
</organism>
<reference evidence="2 3" key="1">
    <citation type="submission" date="2024-11" db="EMBL/GenBank/DDBJ databases">
        <title>Adaptive evolution of stress response genes in parasites aligns with host niche diversity.</title>
        <authorList>
            <person name="Hahn C."/>
            <person name="Resl P."/>
        </authorList>
    </citation>
    <scope>NUCLEOTIDE SEQUENCE [LARGE SCALE GENOMIC DNA]</scope>
    <source>
        <strain evidence="2">EGGRZ-B1_66</strain>
        <tissue evidence="2">Body</tissue>
    </source>
</reference>
<keyword evidence="3" id="KW-1185">Reference proteome</keyword>
<proteinExistence type="predicted"/>
<dbReference type="Proteomes" id="UP001626550">
    <property type="component" value="Unassembled WGS sequence"/>
</dbReference>
<name>A0ABD2QB24_9PLAT</name>
<sequence>MIGSFLEDTQFKDFSSELPSNCEANGVGINDVAFDNIDMCPDVCGNDSYGNLFLMDSNELLGVREEVIGENVAESSEDLDHSIFDIKKRKLDPSELGLEIRKNKRRKPSPTKTLNGNQSDITQPDDDSGEFYDFHFLEYSIA</sequence>
<feature type="compositionally biased region" description="Polar residues" evidence="1">
    <location>
        <begin position="110"/>
        <end position="122"/>
    </location>
</feature>